<dbReference type="InterPro" id="IPR031468">
    <property type="entry name" value="SMP_LBD"/>
</dbReference>
<evidence type="ECO:0000256" key="6">
    <source>
        <dbReference type="ARBA" id="ARBA00022737"/>
    </source>
</evidence>
<dbReference type="InterPro" id="IPR035892">
    <property type="entry name" value="C2_domain_sf"/>
</dbReference>
<dbReference type="InterPro" id="IPR000008">
    <property type="entry name" value="C2_dom"/>
</dbReference>
<evidence type="ECO:0000256" key="11">
    <source>
        <dbReference type="ARBA" id="ARBA00023136"/>
    </source>
</evidence>
<keyword evidence="8 13" id="KW-1133">Transmembrane helix</keyword>
<keyword evidence="9" id="KW-0445">Lipid transport</keyword>
<feature type="compositionally biased region" description="Polar residues" evidence="12">
    <location>
        <begin position="468"/>
        <end position="482"/>
    </location>
</feature>
<evidence type="ECO:0000256" key="2">
    <source>
        <dbReference type="ARBA" id="ARBA00006996"/>
    </source>
</evidence>
<feature type="transmembrane region" description="Helical" evidence="13">
    <location>
        <begin position="43"/>
        <end position="65"/>
    </location>
</feature>
<evidence type="ECO:0000256" key="10">
    <source>
        <dbReference type="ARBA" id="ARBA00023121"/>
    </source>
</evidence>
<keyword evidence="3" id="KW-0813">Transport</keyword>
<dbReference type="AlphaFoldDB" id="D8SQU5"/>
<dbReference type="EMBL" id="GL377634">
    <property type="protein sequence ID" value="EFJ13228.1"/>
    <property type="molecule type" value="Genomic_DNA"/>
</dbReference>
<keyword evidence="4 13" id="KW-0812">Transmembrane</keyword>
<dbReference type="PANTHER" id="PTHR10774:SF207">
    <property type="entry name" value="CALCIUM-DEPENDENT LIPID-BINDING PROTEIN"/>
    <property type="match status" value="1"/>
</dbReference>
<dbReference type="GO" id="GO:0016020">
    <property type="term" value="C:membrane"/>
    <property type="evidence" value="ECO:0007669"/>
    <property type="project" value="UniProtKB-SubCell"/>
</dbReference>
<evidence type="ECO:0000256" key="1">
    <source>
        <dbReference type="ARBA" id="ARBA00004167"/>
    </source>
</evidence>
<dbReference type="SMART" id="SM00239">
    <property type="entry name" value="C2"/>
    <property type="match status" value="1"/>
</dbReference>
<keyword evidence="6" id="KW-0677">Repeat</keyword>
<feature type="compositionally biased region" description="Polar residues" evidence="12">
    <location>
        <begin position="545"/>
        <end position="554"/>
    </location>
</feature>
<dbReference type="PROSITE" id="PS51847">
    <property type="entry name" value="SMP"/>
    <property type="match status" value="1"/>
</dbReference>
<feature type="transmembrane region" description="Helical" evidence="13">
    <location>
        <begin position="19"/>
        <end position="37"/>
    </location>
</feature>
<comment type="subcellular location">
    <subcellularLocation>
        <location evidence="1">Membrane</location>
        <topology evidence="1">Single-pass membrane protein</topology>
    </subcellularLocation>
</comment>
<keyword evidence="17" id="KW-1185">Reference proteome</keyword>
<organism evidence="17">
    <name type="scientific">Selaginella moellendorffii</name>
    <name type="common">Spikemoss</name>
    <dbReference type="NCBI Taxonomy" id="88036"/>
    <lineage>
        <taxon>Eukaryota</taxon>
        <taxon>Viridiplantae</taxon>
        <taxon>Streptophyta</taxon>
        <taxon>Embryophyta</taxon>
        <taxon>Tracheophyta</taxon>
        <taxon>Lycopodiopsida</taxon>
        <taxon>Selaginellales</taxon>
        <taxon>Selaginellaceae</taxon>
        <taxon>Selaginella</taxon>
    </lineage>
</organism>
<sequence>MEASSNLAWTLIREERSRIAIATVAALAPLVWGGLVWVSRLSFIGQIIAGTVMGMGTMGAFHYLGVYRTRKRMHKAVTIAQLSIADAQVLKRFLPIEALPSWIQNITDFEKVTWLNRELEEVWPFLDQAASEMIRMQIQPVLDQYKFGPIQKLNVKSVTLGKVAPMIGGIKFTGVGKNEAMVEVEIDWRHGEDQKFTLEVQTTGPDFTVQVKDFVFYGILRAVLKPLTDQLPCFGAAVVSLREPPTIDFKTKFLGGDLLQLPGLDGMIDEIIRNAVMDLLVWPNRMVIPILPGDYSFMEMRPVAYLEVHIIEAKRLLNKETFGKSDPFVYVYVRQKQELMQRTATKSNTSNPTWNEHFIVDVEDPQTQKLNLRVMDSDQMNSADFLGFAEIPIRELEPNTPKDMWVKLVKDPRKPQDEKNRGEIHLVVTFKPHKHINEDEQELLPPVPEGAGVAPPTEKSKEDEAKKSVSTPEQPETKTATPAQEHDGGGGDRVTAGGLVLNRAARPPTNEPIEGTNPEALPAEKKESLAPSTPTKENAKAAGTETMNQDGATE</sequence>
<keyword evidence="7" id="KW-0106">Calcium</keyword>
<dbReference type="InterPro" id="IPR039010">
    <property type="entry name" value="Synaptotagmin_SMP"/>
</dbReference>
<keyword evidence="10" id="KW-0446">Lipid-binding</keyword>
<dbReference type="GO" id="GO:0046872">
    <property type="term" value="F:metal ion binding"/>
    <property type="evidence" value="ECO:0007669"/>
    <property type="project" value="UniProtKB-KW"/>
</dbReference>
<evidence type="ECO:0000256" key="5">
    <source>
        <dbReference type="ARBA" id="ARBA00022723"/>
    </source>
</evidence>
<feature type="domain" description="C2" evidence="14">
    <location>
        <begin position="285"/>
        <end position="406"/>
    </location>
</feature>
<name>D8SQU5_SELML</name>
<comment type="similarity">
    <text evidence="2">Belongs to the synaptotagmin family.</text>
</comment>
<evidence type="ECO:0000256" key="3">
    <source>
        <dbReference type="ARBA" id="ARBA00022448"/>
    </source>
</evidence>
<dbReference type="HOGENOM" id="CLU_492113_0_0_1"/>
<dbReference type="InterPro" id="IPR045050">
    <property type="entry name" value="Synaptotagmin_plant"/>
</dbReference>
<keyword evidence="11 13" id="KW-0472">Membrane</keyword>
<dbReference type="Proteomes" id="UP000001514">
    <property type="component" value="Unassembled WGS sequence"/>
</dbReference>
<protein>
    <submittedName>
        <fullName evidence="16">Integral membrane single C2 domain protein</fullName>
    </submittedName>
</protein>
<evidence type="ECO:0000256" key="8">
    <source>
        <dbReference type="ARBA" id="ARBA00022989"/>
    </source>
</evidence>
<keyword evidence="5" id="KW-0479">Metal-binding</keyword>
<dbReference type="GO" id="GO:0005783">
    <property type="term" value="C:endoplasmic reticulum"/>
    <property type="evidence" value="ECO:0000318"/>
    <property type="project" value="GO_Central"/>
</dbReference>
<accession>D8SQU5</accession>
<proteinExistence type="inferred from homology"/>
<evidence type="ECO:0000259" key="15">
    <source>
        <dbReference type="PROSITE" id="PS51847"/>
    </source>
</evidence>
<gene>
    <name evidence="16" type="primary">NTMC2T2.3_2</name>
    <name evidence="16" type="ORF">SELMODRAFT_450531</name>
</gene>
<dbReference type="Gene3D" id="2.60.40.150">
    <property type="entry name" value="C2 domain"/>
    <property type="match status" value="1"/>
</dbReference>
<evidence type="ECO:0000256" key="9">
    <source>
        <dbReference type="ARBA" id="ARBA00023055"/>
    </source>
</evidence>
<dbReference type="KEGG" id="smo:SELMODRAFT_450531"/>
<evidence type="ECO:0000256" key="7">
    <source>
        <dbReference type="ARBA" id="ARBA00022837"/>
    </source>
</evidence>
<dbReference type="eggNOG" id="KOG1012">
    <property type="taxonomic scope" value="Eukaryota"/>
</dbReference>
<reference evidence="16 17" key="1">
    <citation type="journal article" date="2011" name="Science">
        <title>The Selaginella genome identifies genetic changes associated with the evolution of vascular plants.</title>
        <authorList>
            <person name="Banks J.A."/>
            <person name="Nishiyama T."/>
            <person name="Hasebe M."/>
            <person name="Bowman J.L."/>
            <person name="Gribskov M."/>
            <person name="dePamphilis C."/>
            <person name="Albert V.A."/>
            <person name="Aono N."/>
            <person name="Aoyama T."/>
            <person name="Ambrose B.A."/>
            <person name="Ashton N.W."/>
            <person name="Axtell M.J."/>
            <person name="Barker E."/>
            <person name="Barker M.S."/>
            <person name="Bennetzen J.L."/>
            <person name="Bonawitz N.D."/>
            <person name="Chapple C."/>
            <person name="Cheng C."/>
            <person name="Correa L.G."/>
            <person name="Dacre M."/>
            <person name="DeBarry J."/>
            <person name="Dreyer I."/>
            <person name="Elias M."/>
            <person name="Engstrom E.M."/>
            <person name="Estelle M."/>
            <person name="Feng L."/>
            <person name="Finet C."/>
            <person name="Floyd S.K."/>
            <person name="Frommer W.B."/>
            <person name="Fujita T."/>
            <person name="Gramzow L."/>
            <person name="Gutensohn M."/>
            <person name="Harholt J."/>
            <person name="Hattori M."/>
            <person name="Heyl A."/>
            <person name="Hirai T."/>
            <person name="Hiwatashi Y."/>
            <person name="Ishikawa M."/>
            <person name="Iwata M."/>
            <person name="Karol K.G."/>
            <person name="Koehler B."/>
            <person name="Kolukisaoglu U."/>
            <person name="Kubo M."/>
            <person name="Kurata T."/>
            <person name="Lalonde S."/>
            <person name="Li K."/>
            <person name="Li Y."/>
            <person name="Litt A."/>
            <person name="Lyons E."/>
            <person name="Manning G."/>
            <person name="Maruyama T."/>
            <person name="Michael T.P."/>
            <person name="Mikami K."/>
            <person name="Miyazaki S."/>
            <person name="Morinaga S."/>
            <person name="Murata T."/>
            <person name="Mueller-Roeber B."/>
            <person name="Nelson D.R."/>
            <person name="Obara M."/>
            <person name="Oguri Y."/>
            <person name="Olmstead R.G."/>
            <person name="Onodera N."/>
            <person name="Petersen B.L."/>
            <person name="Pils B."/>
            <person name="Prigge M."/>
            <person name="Rensing S.A."/>
            <person name="Riano-Pachon D.M."/>
            <person name="Roberts A.W."/>
            <person name="Sato Y."/>
            <person name="Scheller H.V."/>
            <person name="Schulz B."/>
            <person name="Schulz C."/>
            <person name="Shakirov E.V."/>
            <person name="Shibagaki N."/>
            <person name="Shinohara N."/>
            <person name="Shippen D.E."/>
            <person name="Soerensen I."/>
            <person name="Sotooka R."/>
            <person name="Sugimoto N."/>
            <person name="Sugita M."/>
            <person name="Sumikawa N."/>
            <person name="Tanurdzic M."/>
            <person name="Theissen G."/>
            <person name="Ulvskov P."/>
            <person name="Wakazuki S."/>
            <person name="Weng J.K."/>
            <person name="Willats W.W."/>
            <person name="Wipf D."/>
            <person name="Wolf P.G."/>
            <person name="Yang L."/>
            <person name="Zimmer A.D."/>
            <person name="Zhu Q."/>
            <person name="Mitros T."/>
            <person name="Hellsten U."/>
            <person name="Loque D."/>
            <person name="Otillar R."/>
            <person name="Salamov A."/>
            <person name="Schmutz J."/>
            <person name="Shapiro H."/>
            <person name="Lindquist E."/>
            <person name="Lucas S."/>
            <person name="Rokhsar D."/>
            <person name="Grigoriev I.V."/>
        </authorList>
    </citation>
    <scope>NUCLEOTIDE SEQUENCE [LARGE SCALE GENOMIC DNA]</scope>
</reference>
<dbReference type="OrthoDB" id="67700at2759"/>
<evidence type="ECO:0000259" key="14">
    <source>
        <dbReference type="PROSITE" id="PS50004"/>
    </source>
</evidence>
<dbReference type="CDD" id="cd21677">
    <property type="entry name" value="SMP_SYT"/>
    <property type="match status" value="1"/>
</dbReference>
<feature type="compositionally biased region" description="Basic and acidic residues" evidence="12">
    <location>
        <begin position="458"/>
        <end position="467"/>
    </location>
</feature>
<evidence type="ECO:0000313" key="16">
    <source>
        <dbReference type="EMBL" id="EFJ13228.1"/>
    </source>
</evidence>
<evidence type="ECO:0000256" key="12">
    <source>
        <dbReference type="SAM" id="MobiDB-lite"/>
    </source>
</evidence>
<dbReference type="Pfam" id="PF00168">
    <property type="entry name" value="C2"/>
    <property type="match status" value="1"/>
</dbReference>
<evidence type="ECO:0000256" key="13">
    <source>
        <dbReference type="SAM" id="Phobius"/>
    </source>
</evidence>
<dbReference type="GO" id="GO:0008289">
    <property type="term" value="F:lipid binding"/>
    <property type="evidence" value="ECO:0007669"/>
    <property type="project" value="UniProtKB-KW"/>
</dbReference>
<dbReference type="PROSITE" id="PS50004">
    <property type="entry name" value="C2"/>
    <property type="match status" value="1"/>
</dbReference>
<dbReference type="InParanoid" id="D8SQU5"/>
<dbReference type="PANTHER" id="PTHR10774">
    <property type="entry name" value="EXTENDED SYNAPTOTAGMIN-RELATED"/>
    <property type="match status" value="1"/>
</dbReference>
<evidence type="ECO:0000256" key="4">
    <source>
        <dbReference type="ARBA" id="ARBA00022692"/>
    </source>
</evidence>
<feature type="region of interest" description="Disordered" evidence="12">
    <location>
        <begin position="431"/>
        <end position="554"/>
    </location>
</feature>
<dbReference type="Pfam" id="PF17047">
    <property type="entry name" value="SMP_LBD"/>
    <property type="match status" value="1"/>
</dbReference>
<dbReference type="GO" id="GO:0006869">
    <property type="term" value="P:lipid transport"/>
    <property type="evidence" value="ECO:0007669"/>
    <property type="project" value="UniProtKB-KW"/>
</dbReference>
<dbReference type="OMA" id="HKHINED"/>
<dbReference type="Gramene" id="EFJ13228">
    <property type="protein sequence ID" value="EFJ13228"/>
    <property type="gene ID" value="SELMODRAFT_450531"/>
</dbReference>
<dbReference type="CDD" id="cd00030">
    <property type="entry name" value="C2"/>
    <property type="match status" value="1"/>
</dbReference>
<evidence type="ECO:0000313" key="17">
    <source>
        <dbReference type="Proteomes" id="UP000001514"/>
    </source>
</evidence>
<feature type="domain" description="SMP-LTD" evidence="15">
    <location>
        <begin position="108"/>
        <end position="291"/>
    </location>
</feature>
<dbReference type="SUPFAM" id="SSF49562">
    <property type="entry name" value="C2 domain (Calcium/lipid-binding domain, CaLB)"/>
    <property type="match status" value="1"/>
</dbReference>